<keyword evidence="2" id="KW-1185">Reference proteome</keyword>
<dbReference type="Proteomes" id="UP001054821">
    <property type="component" value="Chromosome 5"/>
</dbReference>
<evidence type="ECO:0000313" key="1">
    <source>
        <dbReference type="EMBL" id="KAI5329914.1"/>
    </source>
</evidence>
<reference evidence="1 2" key="1">
    <citation type="journal article" date="2022" name="G3 (Bethesda)">
        <title>Whole-genome sequence and methylome profiling of the almond [Prunus dulcis (Mill.) D.A. Webb] cultivar 'Nonpareil'.</title>
        <authorList>
            <person name="D'Amico-Willman K.M."/>
            <person name="Ouma W.Z."/>
            <person name="Meulia T."/>
            <person name="Sideli G.M."/>
            <person name="Gradziel T.M."/>
            <person name="Fresnedo-Ramirez J."/>
        </authorList>
    </citation>
    <scope>NUCLEOTIDE SEQUENCE [LARGE SCALE GENOMIC DNA]</scope>
    <source>
        <strain evidence="1">Clone GOH B32 T37-40</strain>
    </source>
</reference>
<proteinExistence type="predicted"/>
<gene>
    <name evidence="1" type="ORF">L3X38_029311</name>
</gene>
<accession>A0AAD4VSZ5</accession>
<name>A0AAD4VSZ5_PRUDU</name>
<evidence type="ECO:0000313" key="2">
    <source>
        <dbReference type="Proteomes" id="UP001054821"/>
    </source>
</evidence>
<dbReference type="AlphaFoldDB" id="A0AAD4VSZ5"/>
<protein>
    <submittedName>
        <fullName evidence="1">Uncharacterized protein</fullName>
    </submittedName>
</protein>
<comment type="caution">
    <text evidence="1">The sequence shown here is derived from an EMBL/GenBank/DDBJ whole genome shotgun (WGS) entry which is preliminary data.</text>
</comment>
<dbReference type="EMBL" id="JAJFAZ020000005">
    <property type="protein sequence ID" value="KAI5329914.1"/>
    <property type="molecule type" value="Genomic_DNA"/>
</dbReference>
<sequence>MQKHAGEKRTCTKQVQVAKLAIIEPIVNAVFSAVQTGTVPPELVARAASASLASEMAQEELDWVTEYEQDLRGNVSQFEILPVVTAEDMQILLYLKRMQNWAGLCLYRPEQRRGRVVSTENNHGFVLSFLLYGGLNEEAAHC</sequence>
<organism evidence="1 2">
    <name type="scientific">Prunus dulcis</name>
    <name type="common">Almond</name>
    <name type="synonym">Amygdalus dulcis</name>
    <dbReference type="NCBI Taxonomy" id="3755"/>
    <lineage>
        <taxon>Eukaryota</taxon>
        <taxon>Viridiplantae</taxon>
        <taxon>Streptophyta</taxon>
        <taxon>Embryophyta</taxon>
        <taxon>Tracheophyta</taxon>
        <taxon>Spermatophyta</taxon>
        <taxon>Magnoliopsida</taxon>
        <taxon>eudicotyledons</taxon>
        <taxon>Gunneridae</taxon>
        <taxon>Pentapetalae</taxon>
        <taxon>rosids</taxon>
        <taxon>fabids</taxon>
        <taxon>Rosales</taxon>
        <taxon>Rosaceae</taxon>
        <taxon>Amygdaloideae</taxon>
        <taxon>Amygdaleae</taxon>
        <taxon>Prunus</taxon>
    </lineage>
</organism>